<accession>I3DXH1</accession>
<protein>
    <submittedName>
        <fullName evidence="1">Uncharacterized protein</fullName>
    </submittedName>
</protein>
<evidence type="ECO:0000313" key="1">
    <source>
        <dbReference type="EMBL" id="EIJ78942.1"/>
    </source>
</evidence>
<comment type="caution">
    <text evidence="1">The sequence shown here is derived from an EMBL/GenBank/DDBJ whole genome shotgun (WGS) entry which is preliminary data.</text>
</comment>
<organism evidence="1 2">
    <name type="scientific">Bacillus methanolicus PB1</name>
    <dbReference type="NCBI Taxonomy" id="997296"/>
    <lineage>
        <taxon>Bacteria</taxon>
        <taxon>Bacillati</taxon>
        <taxon>Bacillota</taxon>
        <taxon>Bacilli</taxon>
        <taxon>Bacillales</taxon>
        <taxon>Bacillaceae</taxon>
        <taxon>Bacillus</taxon>
    </lineage>
</organism>
<name>I3DXH1_BACMT</name>
<dbReference type="Proteomes" id="UP000010523">
    <property type="component" value="Unassembled WGS sequence"/>
</dbReference>
<dbReference type="AlphaFoldDB" id="I3DXH1"/>
<sequence>MPIPFAIVEKMPAIPPFSLLFLQETLGNVMHMKVSGSFSQEHSALLLAKSALLLYDKC</sequence>
<keyword evidence="2" id="KW-1185">Reference proteome</keyword>
<dbReference type="STRING" id="997296.PB1_15329"/>
<gene>
    <name evidence="1" type="ORF">PB1_15329</name>
</gene>
<dbReference type="EMBL" id="AFEU01000003">
    <property type="protein sequence ID" value="EIJ78942.1"/>
    <property type="molecule type" value="Genomic_DNA"/>
</dbReference>
<reference evidence="1 2" key="1">
    <citation type="journal article" date="2012" name="Appl. Environ. Microbiol.">
        <title>Genome Sequence of Thermotolerant Bacillus methanolicus: Features and Regulation Related to Methylotrophy and Production of L-Lysine and L-Glutamate from Methanol.</title>
        <authorList>
            <person name="Heggeset T.M."/>
            <person name="Krog A."/>
            <person name="Balzer S."/>
            <person name="Wentzel A."/>
            <person name="Ellingsen T.E."/>
            <person name="Brautaset T."/>
        </authorList>
    </citation>
    <scope>NUCLEOTIDE SEQUENCE [LARGE SCALE GENOMIC DNA]</scope>
    <source>
        <strain evidence="1 2">PB1</strain>
    </source>
</reference>
<dbReference type="PATRIC" id="fig|997296.3.peg.3230"/>
<evidence type="ECO:0000313" key="2">
    <source>
        <dbReference type="Proteomes" id="UP000010523"/>
    </source>
</evidence>
<proteinExistence type="predicted"/>